<reference evidence="11 12" key="1">
    <citation type="submission" date="2024-06" db="EMBL/GenBank/DDBJ databases">
        <authorList>
            <person name="Tuo L."/>
        </authorList>
    </citation>
    <scope>NUCLEOTIDE SEQUENCE [LARGE SCALE GENOMIC DNA]</scope>
    <source>
        <strain evidence="11 12">ZMM04-5</strain>
    </source>
</reference>
<keyword evidence="12" id="KW-1185">Reference proteome</keyword>
<organism evidence="11 12">
    <name type="scientific">Mesorhizobium marinum</name>
    <dbReference type="NCBI Taxonomy" id="3228790"/>
    <lineage>
        <taxon>Bacteria</taxon>
        <taxon>Pseudomonadati</taxon>
        <taxon>Pseudomonadota</taxon>
        <taxon>Alphaproteobacteria</taxon>
        <taxon>Hyphomicrobiales</taxon>
        <taxon>Phyllobacteriaceae</taxon>
        <taxon>Mesorhizobium</taxon>
    </lineage>
</organism>
<feature type="transmembrane region" description="Helical" evidence="9">
    <location>
        <begin position="43"/>
        <end position="65"/>
    </location>
</feature>
<feature type="transmembrane region" description="Helical" evidence="9">
    <location>
        <begin position="126"/>
        <end position="144"/>
    </location>
</feature>
<keyword evidence="3" id="KW-1003">Cell membrane</keyword>
<comment type="subcellular location">
    <subcellularLocation>
        <location evidence="1 9">Cell inner membrane</location>
        <topology evidence="1 9">Multi-pass membrane protein</topology>
    </subcellularLocation>
</comment>
<evidence type="ECO:0000256" key="1">
    <source>
        <dbReference type="ARBA" id="ARBA00004429"/>
    </source>
</evidence>
<keyword evidence="7 9" id="KW-0472">Membrane</keyword>
<accession>A0ABV3QY68</accession>
<evidence type="ECO:0000313" key="12">
    <source>
        <dbReference type="Proteomes" id="UP001556196"/>
    </source>
</evidence>
<keyword evidence="4 9" id="KW-0997">Cell inner membrane</keyword>
<evidence type="ECO:0000256" key="5">
    <source>
        <dbReference type="ARBA" id="ARBA00022692"/>
    </source>
</evidence>
<dbReference type="PANTHER" id="PTHR35011">
    <property type="entry name" value="2,3-DIKETO-L-GULONATE TRAP TRANSPORTER SMALL PERMEASE PROTEIN YIAM"/>
    <property type="match status" value="1"/>
</dbReference>
<proteinExistence type="inferred from homology"/>
<protein>
    <recommendedName>
        <fullName evidence="9">TRAP transporter small permease protein</fullName>
    </recommendedName>
</protein>
<feature type="transmembrane region" description="Helical" evidence="9">
    <location>
        <begin position="12"/>
        <end position="37"/>
    </location>
</feature>
<evidence type="ECO:0000259" key="10">
    <source>
        <dbReference type="Pfam" id="PF04290"/>
    </source>
</evidence>
<evidence type="ECO:0000256" key="3">
    <source>
        <dbReference type="ARBA" id="ARBA00022475"/>
    </source>
</evidence>
<dbReference type="PANTHER" id="PTHR35011:SF11">
    <property type="entry name" value="TRAP TRANSPORTER SMALL PERMEASE PROTEIN"/>
    <property type="match status" value="1"/>
</dbReference>
<keyword evidence="5 9" id="KW-0812">Transmembrane</keyword>
<name>A0ABV3QY68_9HYPH</name>
<dbReference type="InterPro" id="IPR055348">
    <property type="entry name" value="DctQ"/>
</dbReference>
<comment type="similarity">
    <text evidence="8 9">Belongs to the TRAP transporter small permease family.</text>
</comment>
<gene>
    <name evidence="11" type="ORF">ABUE31_08420</name>
</gene>
<comment type="subunit">
    <text evidence="9">The complex comprises the extracytoplasmic solute receptor protein and the two transmembrane proteins.</text>
</comment>
<evidence type="ECO:0000256" key="6">
    <source>
        <dbReference type="ARBA" id="ARBA00022989"/>
    </source>
</evidence>
<dbReference type="Proteomes" id="UP001556196">
    <property type="component" value="Unassembled WGS sequence"/>
</dbReference>
<dbReference type="InterPro" id="IPR007387">
    <property type="entry name" value="TRAP_DctQ"/>
</dbReference>
<evidence type="ECO:0000256" key="9">
    <source>
        <dbReference type="RuleBase" id="RU369079"/>
    </source>
</evidence>
<comment type="caution">
    <text evidence="11">The sequence shown here is derived from an EMBL/GenBank/DDBJ whole genome shotgun (WGS) entry which is preliminary data.</text>
</comment>
<dbReference type="RefSeq" id="WP_367723598.1">
    <property type="nucleotide sequence ID" value="NZ_JBFOCI010000002.1"/>
</dbReference>
<evidence type="ECO:0000313" key="11">
    <source>
        <dbReference type="EMBL" id="MEW9806004.1"/>
    </source>
</evidence>
<dbReference type="Pfam" id="PF04290">
    <property type="entry name" value="DctQ"/>
    <property type="match status" value="1"/>
</dbReference>
<dbReference type="EMBL" id="JBFOCI010000002">
    <property type="protein sequence ID" value="MEW9806004.1"/>
    <property type="molecule type" value="Genomic_DNA"/>
</dbReference>
<feature type="transmembrane region" description="Helical" evidence="9">
    <location>
        <begin position="86"/>
        <end position="106"/>
    </location>
</feature>
<evidence type="ECO:0000256" key="7">
    <source>
        <dbReference type="ARBA" id="ARBA00023136"/>
    </source>
</evidence>
<feature type="domain" description="Tripartite ATP-independent periplasmic transporters DctQ component" evidence="10">
    <location>
        <begin position="23"/>
        <end position="151"/>
    </location>
</feature>
<keyword evidence="6 9" id="KW-1133">Transmembrane helix</keyword>
<keyword evidence="2 9" id="KW-0813">Transport</keyword>
<evidence type="ECO:0000256" key="4">
    <source>
        <dbReference type="ARBA" id="ARBA00022519"/>
    </source>
</evidence>
<evidence type="ECO:0000256" key="8">
    <source>
        <dbReference type="ARBA" id="ARBA00038436"/>
    </source>
</evidence>
<sequence>MVRFLTLLCDWALYIAGAGLVVMTVIVFWQVFVRYILNWTNTWTEVTAVMLMSWFIFLGAAVGVRENYHLGFDVLLYALPKGGKKYLRSVSDIVVLGFSIGMIYYGTQLVRLSWAATMPALGIPEGLRYVPLVCGGFLVALFSLERLALRFAGHDVDVDPHLDEALDLDQPKEV</sequence>
<comment type="function">
    <text evidence="9">Part of the tripartite ATP-independent periplasmic (TRAP) transport system.</text>
</comment>
<evidence type="ECO:0000256" key="2">
    <source>
        <dbReference type="ARBA" id="ARBA00022448"/>
    </source>
</evidence>